<dbReference type="EMBL" id="JBHUOL010000018">
    <property type="protein sequence ID" value="MFD2909317.1"/>
    <property type="molecule type" value="Genomic_DNA"/>
</dbReference>
<dbReference type="Gene3D" id="2.120.10.30">
    <property type="entry name" value="TolB, C-terminal domain"/>
    <property type="match status" value="1"/>
</dbReference>
<dbReference type="PANTHER" id="PTHR36842">
    <property type="entry name" value="PROTEIN TOLB HOMOLOG"/>
    <property type="match status" value="1"/>
</dbReference>
<evidence type="ECO:0000313" key="2">
    <source>
        <dbReference type="Proteomes" id="UP001597549"/>
    </source>
</evidence>
<protein>
    <submittedName>
        <fullName evidence="1">TolB family protein</fullName>
    </submittedName>
</protein>
<sequence length="280" mass="31551">MQKISHFLLIILFCTAGFSQNLYDTKKMEFNDFYTSPITSPNGEFALVTGQQFIGIYLLELKTKKITPISITEANGYGYSWASDNETIFYKVKPENGYVMDSEVFSFNIKNKKTSKLAVDHNYLPSYQGEEKVVVYTNIRTLQIEAIDLSTMKSWVVTNNDGQFYSATLSHDGKKVAVHEGSELFVYNIDGSGIIAKLGQGIATSWSYDDNFLLGYLSESNDGHVISNSDLYLFDVKNEKASKITNTKDVFESNVSFLSKDQIIYADEKTGDIIISKIKF</sequence>
<keyword evidence="2" id="KW-1185">Reference proteome</keyword>
<evidence type="ECO:0000313" key="1">
    <source>
        <dbReference type="EMBL" id="MFD2909317.1"/>
    </source>
</evidence>
<name>A0ABW5ZC07_9FLAO</name>
<dbReference type="SUPFAM" id="SSF69304">
    <property type="entry name" value="Tricorn protease N-terminal domain"/>
    <property type="match status" value="1"/>
</dbReference>
<dbReference type="PANTHER" id="PTHR36842:SF1">
    <property type="entry name" value="PROTEIN TOLB"/>
    <property type="match status" value="1"/>
</dbReference>
<dbReference type="RefSeq" id="WP_379807713.1">
    <property type="nucleotide sequence ID" value="NZ_JBHUOL010000018.1"/>
</dbReference>
<organism evidence="1 2">
    <name type="scientific">Flavobacterium ardleyense</name>
    <dbReference type="NCBI Taxonomy" id="2038737"/>
    <lineage>
        <taxon>Bacteria</taxon>
        <taxon>Pseudomonadati</taxon>
        <taxon>Bacteroidota</taxon>
        <taxon>Flavobacteriia</taxon>
        <taxon>Flavobacteriales</taxon>
        <taxon>Flavobacteriaceae</taxon>
        <taxon>Flavobacterium</taxon>
    </lineage>
</organism>
<gene>
    <name evidence="1" type="ORF">ACFSX9_11325</name>
</gene>
<accession>A0ABW5ZC07</accession>
<comment type="caution">
    <text evidence="1">The sequence shown here is derived from an EMBL/GenBank/DDBJ whole genome shotgun (WGS) entry which is preliminary data.</text>
</comment>
<dbReference type="InterPro" id="IPR011042">
    <property type="entry name" value="6-blade_b-propeller_TolB-like"/>
</dbReference>
<reference evidence="2" key="1">
    <citation type="journal article" date="2019" name="Int. J. Syst. Evol. Microbiol.">
        <title>The Global Catalogue of Microorganisms (GCM) 10K type strain sequencing project: providing services to taxonomists for standard genome sequencing and annotation.</title>
        <authorList>
            <consortium name="The Broad Institute Genomics Platform"/>
            <consortium name="The Broad Institute Genome Sequencing Center for Infectious Disease"/>
            <person name="Wu L."/>
            <person name="Ma J."/>
        </authorList>
    </citation>
    <scope>NUCLEOTIDE SEQUENCE [LARGE SCALE GENOMIC DNA]</scope>
    <source>
        <strain evidence="2">KCTC 52644</strain>
    </source>
</reference>
<dbReference type="Proteomes" id="UP001597549">
    <property type="component" value="Unassembled WGS sequence"/>
</dbReference>
<proteinExistence type="predicted"/>